<organism evidence="1 2">
    <name type="scientific">Roseimaritima multifibrata</name>
    <dbReference type="NCBI Taxonomy" id="1930274"/>
    <lineage>
        <taxon>Bacteria</taxon>
        <taxon>Pseudomonadati</taxon>
        <taxon>Planctomycetota</taxon>
        <taxon>Planctomycetia</taxon>
        <taxon>Pirellulales</taxon>
        <taxon>Pirellulaceae</taxon>
        <taxon>Roseimaritima</taxon>
    </lineage>
</organism>
<dbReference type="EMBL" id="CP036262">
    <property type="protein sequence ID" value="QDS93744.1"/>
    <property type="molecule type" value="Genomic_DNA"/>
</dbReference>
<evidence type="ECO:0000313" key="2">
    <source>
        <dbReference type="Proteomes" id="UP000320672"/>
    </source>
</evidence>
<proteinExistence type="predicted"/>
<accession>A0A517MFT0</accession>
<gene>
    <name evidence="1" type="ORF">FF011L_25170</name>
</gene>
<evidence type="ECO:0000313" key="1">
    <source>
        <dbReference type="EMBL" id="QDS93744.1"/>
    </source>
</evidence>
<dbReference type="AlphaFoldDB" id="A0A517MFT0"/>
<sequence>MFRMCHHRTRQTIDVLRKSLQNPLLFNENELSYRPPRSVTIKFRCQRKWGQEPQNESRFDID</sequence>
<dbReference type="Proteomes" id="UP000320672">
    <property type="component" value="Chromosome"/>
</dbReference>
<name>A0A517MFT0_9BACT</name>
<dbReference type="KEGG" id="rml:FF011L_25170"/>
<reference evidence="1 2" key="1">
    <citation type="submission" date="2019-02" db="EMBL/GenBank/DDBJ databases">
        <title>Deep-cultivation of Planctomycetes and their phenomic and genomic characterization uncovers novel biology.</title>
        <authorList>
            <person name="Wiegand S."/>
            <person name="Jogler M."/>
            <person name="Boedeker C."/>
            <person name="Pinto D."/>
            <person name="Vollmers J."/>
            <person name="Rivas-Marin E."/>
            <person name="Kohn T."/>
            <person name="Peeters S.H."/>
            <person name="Heuer A."/>
            <person name="Rast P."/>
            <person name="Oberbeckmann S."/>
            <person name="Bunk B."/>
            <person name="Jeske O."/>
            <person name="Meyerdierks A."/>
            <person name="Storesund J.E."/>
            <person name="Kallscheuer N."/>
            <person name="Luecker S."/>
            <person name="Lage O.M."/>
            <person name="Pohl T."/>
            <person name="Merkel B.J."/>
            <person name="Hornburger P."/>
            <person name="Mueller R.-W."/>
            <person name="Bruemmer F."/>
            <person name="Labrenz M."/>
            <person name="Spormann A.M."/>
            <person name="Op den Camp H."/>
            <person name="Overmann J."/>
            <person name="Amann R."/>
            <person name="Jetten M.S.M."/>
            <person name="Mascher T."/>
            <person name="Medema M.H."/>
            <person name="Devos D.P."/>
            <person name="Kaster A.-K."/>
            <person name="Ovreas L."/>
            <person name="Rohde M."/>
            <person name="Galperin M.Y."/>
            <person name="Jogler C."/>
        </authorList>
    </citation>
    <scope>NUCLEOTIDE SEQUENCE [LARGE SCALE GENOMIC DNA]</scope>
    <source>
        <strain evidence="1 2">FF011L</strain>
    </source>
</reference>
<protein>
    <submittedName>
        <fullName evidence="1">Uncharacterized protein</fullName>
    </submittedName>
</protein>
<keyword evidence="2" id="KW-1185">Reference proteome</keyword>